<protein>
    <submittedName>
        <fullName evidence="2">Uncharacterized protein</fullName>
    </submittedName>
</protein>
<dbReference type="EMBL" id="OX459951">
    <property type="protein sequence ID" value="CAI9157213.1"/>
    <property type="molecule type" value="Genomic_DNA"/>
</dbReference>
<gene>
    <name evidence="2" type="ORF">MRATA1EN1_LOCUS6175</name>
</gene>
<evidence type="ECO:0000256" key="1">
    <source>
        <dbReference type="SAM" id="MobiDB-lite"/>
    </source>
</evidence>
<sequence length="108" mass="11794">MSRTGGKLLRCLQVAPSCGENAASCFSAALPSGPGRLEVPPGSGGGPSEDLEWRDSSDVSGQDRMLKHFGERRGWLDLMQGSANHGWGVWPYELRWVLVFIFIIFSRG</sequence>
<proteinExistence type="predicted"/>
<feature type="region of interest" description="Disordered" evidence="1">
    <location>
        <begin position="36"/>
        <end position="56"/>
    </location>
</feature>
<evidence type="ECO:0000313" key="3">
    <source>
        <dbReference type="Proteomes" id="UP001176941"/>
    </source>
</evidence>
<reference evidence="2" key="1">
    <citation type="submission" date="2023-04" db="EMBL/GenBank/DDBJ databases">
        <authorList>
            <consortium name="ELIXIR-Norway"/>
        </authorList>
    </citation>
    <scope>NUCLEOTIDE SEQUENCE [LARGE SCALE GENOMIC DNA]</scope>
</reference>
<evidence type="ECO:0000313" key="2">
    <source>
        <dbReference type="EMBL" id="CAI9157213.1"/>
    </source>
</evidence>
<accession>A0ABN8Y6Q7</accession>
<dbReference type="Proteomes" id="UP001176941">
    <property type="component" value="Chromosome 15"/>
</dbReference>
<name>A0ABN8Y6Q7_RANTA</name>
<keyword evidence="3" id="KW-1185">Reference proteome</keyword>
<organism evidence="2 3">
    <name type="scientific">Rangifer tarandus platyrhynchus</name>
    <name type="common">Svalbard reindeer</name>
    <dbReference type="NCBI Taxonomy" id="3082113"/>
    <lineage>
        <taxon>Eukaryota</taxon>
        <taxon>Metazoa</taxon>
        <taxon>Chordata</taxon>
        <taxon>Craniata</taxon>
        <taxon>Vertebrata</taxon>
        <taxon>Euteleostomi</taxon>
        <taxon>Mammalia</taxon>
        <taxon>Eutheria</taxon>
        <taxon>Laurasiatheria</taxon>
        <taxon>Artiodactyla</taxon>
        <taxon>Ruminantia</taxon>
        <taxon>Pecora</taxon>
        <taxon>Cervidae</taxon>
        <taxon>Odocoileinae</taxon>
        <taxon>Rangifer</taxon>
    </lineage>
</organism>